<reference evidence="11 12" key="1">
    <citation type="submission" date="2018-08" db="EMBL/GenBank/DDBJ databases">
        <title>Whole Genome Sequence of the Moderate Halophilic Marine Bacterium Marinobacter litoralis Sw-45.</title>
        <authorList>
            <person name="Musa H."/>
        </authorList>
    </citation>
    <scope>NUCLEOTIDE SEQUENCE [LARGE SCALE GENOMIC DNA]</scope>
    <source>
        <strain evidence="11 12">Sw-45</strain>
    </source>
</reference>
<feature type="transmembrane region" description="Helical" evidence="9">
    <location>
        <begin position="21"/>
        <end position="50"/>
    </location>
</feature>
<protein>
    <recommendedName>
        <fullName evidence="9">TRAP transporter small permease protein</fullName>
    </recommendedName>
</protein>
<dbReference type="RefSeq" id="WP_165823620.1">
    <property type="nucleotide sequence ID" value="NZ_QMDL01000002.1"/>
</dbReference>
<name>A0A3M2RF71_9GAMM</name>
<feature type="transmembrane region" description="Helical" evidence="9">
    <location>
        <begin position="101"/>
        <end position="122"/>
    </location>
</feature>
<comment type="similarity">
    <text evidence="8 9">Belongs to the TRAP transporter small permease family.</text>
</comment>
<dbReference type="InterPro" id="IPR007387">
    <property type="entry name" value="TRAP_DctQ"/>
</dbReference>
<keyword evidence="12" id="KW-1185">Reference proteome</keyword>
<evidence type="ECO:0000256" key="3">
    <source>
        <dbReference type="ARBA" id="ARBA00022475"/>
    </source>
</evidence>
<comment type="subcellular location">
    <subcellularLocation>
        <location evidence="1 9">Cell inner membrane</location>
        <topology evidence="1 9">Multi-pass membrane protein</topology>
    </subcellularLocation>
</comment>
<comment type="subunit">
    <text evidence="9">The complex comprises the extracytoplasmic solute receptor protein and the two transmembrane proteins.</text>
</comment>
<feature type="transmembrane region" description="Helical" evidence="9">
    <location>
        <begin position="62"/>
        <end position="80"/>
    </location>
</feature>
<gene>
    <name evidence="11" type="ORF">DOQ08_01133</name>
</gene>
<comment type="function">
    <text evidence="9">Part of the tripartite ATP-independent periplasmic (TRAP) transport system.</text>
</comment>
<evidence type="ECO:0000256" key="6">
    <source>
        <dbReference type="ARBA" id="ARBA00022989"/>
    </source>
</evidence>
<evidence type="ECO:0000313" key="11">
    <source>
        <dbReference type="EMBL" id="RMJ03814.1"/>
    </source>
</evidence>
<sequence length="181" mass="19810">MNKKDHPSSSGLRKSLISLCDMIAAVCHVISAVAICVMLSLVVIQVVFRYLLNTPIGWTQEISVFSMMLAVMSGMAVAFWRGEHFKVSVIADKLPTIVGKIFGFVSQLVTIAFLTVVVWFSYKLALRAMMQVSPTTGIPVGYVQFFLTGGCFIAAFLLTVKTVLRHDTISDENAVIAEQVS</sequence>
<keyword evidence="5 9" id="KW-0812">Transmembrane</keyword>
<accession>A0A3M2RF71</accession>
<evidence type="ECO:0000256" key="1">
    <source>
        <dbReference type="ARBA" id="ARBA00004429"/>
    </source>
</evidence>
<dbReference type="PANTHER" id="PTHR35011:SF2">
    <property type="entry name" value="2,3-DIKETO-L-GULONATE TRAP TRANSPORTER SMALL PERMEASE PROTEIN YIAM"/>
    <property type="match status" value="1"/>
</dbReference>
<dbReference type="InterPro" id="IPR055348">
    <property type="entry name" value="DctQ"/>
</dbReference>
<feature type="domain" description="Tripartite ATP-independent periplasmic transporters DctQ component" evidence="10">
    <location>
        <begin position="38"/>
        <end position="162"/>
    </location>
</feature>
<evidence type="ECO:0000313" key="12">
    <source>
        <dbReference type="Proteomes" id="UP000265903"/>
    </source>
</evidence>
<feature type="transmembrane region" description="Helical" evidence="9">
    <location>
        <begin position="142"/>
        <end position="160"/>
    </location>
</feature>
<dbReference type="PANTHER" id="PTHR35011">
    <property type="entry name" value="2,3-DIKETO-L-GULONATE TRAP TRANSPORTER SMALL PERMEASE PROTEIN YIAM"/>
    <property type="match status" value="1"/>
</dbReference>
<dbReference type="GO" id="GO:0022857">
    <property type="term" value="F:transmembrane transporter activity"/>
    <property type="evidence" value="ECO:0007669"/>
    <property type="project" value="UniProtKB-UniRule"/>
</dbReference>
<organism evidence="11 12">
    <name type="scientific">Marinobacter litoralis</name>
    <dbReference type="NCBI Taxonomy" id="187981"/>
    <lineage>
        <taxon>Bacteria</taxon>
        <taxon>Pseudomonadati</taxon>
        <taxon>Pseudomonadota</taxon>
        <taxon>Gammaproteobacteria</taxon>
        <taxon>Pseudomonadales</taxon>
        <taxon>Marinobacteraceae</taxon>
        <taxon>Marinobacter</taxon>
    </lineage>
</organism>
<evidence type="ECO:0000256" key="9">
    <source>
        <dbReference type="RuleBase" id="RU369079"/>
    </source>
</evidence>
<evidence type="ECO:0000256" key="5">
    <source>
        <dbReference type="ARBA" id="ARBA00022692"/>
    </source>
</evidence>
<keyword evidence="6 9" id="KW-1133">Transmembrane helix</keyword>
<dbReference type="EMBL" id="QMDL01000002">
    <property type="protein sequence ID" value="RMJ03814.1"/>
    <property type="molecule type" value="Genomic_DNA"/>
</dbReference>
<dbReference type="GO" id="GO:0015740">
    <property type="term" value="P:C4-dicarboxylate transport"/>
    <property type="evidence" value="ECO:0007669"/>
    <property type="project" value="TreeGrafter"/>
</dbReference>
<evidence type="ECO:0000256" key="7">
    <source>
        <dbReference type="ARBA" id="ARBA00023136"/>
    </source>
</evidence>
<keyword evidence="4 9" id="KW-0997">Cell inner membrane</keyword>
<dbReference type="GO" id="GO:0005886">
    <property type="term" value="C:plasma membrane"/>
    <property type="evidence" value="ECO:0007669"/>
    <property type="project" value="UniProtKB-SubCell"/>
</dbReference>
<dbReference type="AlphaFoldDB" id="A0A3M2RF71"/>
<evidence type="ECO:0000259" key="10">
    <source>
        <dbReference type="Pfam" id="PF04290"/>
    </source>
</evidence>
<dbReference type="Proteomes" id="UP000265903">
    <property type="component" value="Unassembled WGS sequence"/>
</dbReference>
<dbReference type="Pfam" id="PF04290">
    <property type="entry name" value="DctQ"/>
    <property type="match status" value="1"/>
</dbReference>
<keyword evidence="2 9" id="KW-0813">Transport</keyword>
<evidence type="ECO:0000256" key="4">
    <source>
        <dbReference type="ARBA" id="ARBA00022519"/>
    </source>
</evidence>
<evidence type="ECO:0000256" key="2">
    <source>
        <dbReference type="ARBA" id="ARBA00022448"/>
    </source>
</evidence>
<proteinExistence type="inferred from homology"/>
<comment type="caution">
    <text evidence="11">The sequence shown here is derived from an EMBL/GenBank/DDBJ whole genome shotgun (WGS) entry which is preliminary data.</text>
</comment>
<keyword evidence="3" id="KW-1003">Cell membrane</keyword>
<keyword evidence="7 9" id="KW-0472">Membrane</keyword>
<evidence type="ECO:0000256" key="8">
    <source>
        <dbReference type="ARBA" id="ARBA00038436"/>
    </source>
</evidence>